<accession>E0VXE5</accession>
<dbReference type="AlphaFoldDB" id="E0VXE5"/>
<keyword evidence="3 6" id="KW-1133">Transmembrane helix</keyword>
<feature type="transmembrane region" description="Helical" evidence="6">
    <location>
        <begin position="321"/>
        <end position="341"/>
    </location>
</feature>
<reference evidence="8" key="1">
    <citation type="submission" date="2007-04" db="EMBL/GenBank/DDBJ databases">
        <title>Annotation of Pediculus humanus corporis strain USDA.</title>
        <authorList>
            <person name="Kirkness E."/>
            <person name="Hannick L."/>
            <person name="Hass B."/>
            <person name="Bruggner R."/>
            <person name="Lawson D."/>
            <person name="Bidwell S."/>
            <person name="Joardar V."/>
            <person name="Caler E."/>
            <person name="Walenz B."/>
            <person name="Inman J."/>
            <person name="Schobel S."/>
            <person name="Galinsky K."/>
            <person name="Amedeo P."/>
            <person name="Strausberg R."/>
        </authorList>
    </citation>
    <scope>NUCLEOTIDE SEQUENCE</scope>
    <source>
        <strain evidence="8">USDA</strain>
    </source>
</reference>
<feature type="transmembrane region" description="Helical" evidence="6">
    <location>
        <begin position="579"/>
        <end position="601"/>
    </location>
</feature>
<feature type="region of interest" description="Disordered" evidence="5">
    <location>
        <begin position="716"/>
        <end position="763"/>
    </location>
</feature>
<dbReference type="Gene3D" id="1.20.1740.10">
    <property type="entry name" value="Amino acid/polyamine transporter I"/>
    <property type="match status" value="2"/>
</dbReference>
<evidence type="ECO:0000313" key="10">
    <source>
        <dbReference type="Proteomes" id="UP000009046"/>
    </source>
</evidence>
<name>E0VXE5_PEDHC</name>
<dbReference type="GO" id="GO:0015171">
    <property type="term" value="F:amino acid transmembrane transporter activity"/>
    <property type="evidence" value="ECO:0007669"/>
    <property type="project" value="TreeGrafter"/>
</dbReference>
<feature type="transmembrane region" description="Helical" evidence="6">
    <location>
        <begin position="76"/>
        <end position="98"/>
    </location>
</feature>
<dbReference type="EMBL" id="AAZO01006049">
    <property type="status" value="NOT_ANNOTATED_CDS"/>
    <property type="molecule type" value="Genomic_DNA"/>
</dbReference>
<organism>
    <name type="scientific">Pediculus humanus subsp. corporis</name>
    <name type="common">Body louse</name>
    <dbReference type="NCBI Taxonomy" id="121224"/>
    <lineage>
        <taxon>Eukaryota</taxon>
        <taxon>Metazoa</taxon>
        <taxon>Ecdysozoa</taxon>
        <taxon>Arthropoda</taxon>
        <taxon>Hexapoda</taxon>
        <taxon>Insecta</taxon>
        <taxon>Pterygota</taxon>
        <taxon>Neoptera</taxon>
        <taxon>Paraneoptera</taxon>
        <taxon>Psocodea</taxon>
        <taxon>Troctomorpha</taxon>
        <taxon>Phthiraptera</taxon>
        <taxon>Anoplura</taxon>
        <taxon>Pediculidae</taxon>
        <taxon>Pediculus</taxon>
    </lineage>
</organism>
<feature type="transmembrane region" description="Helical" evidence="6">
    <location>
        <begin position="639"/>
        <end position="658"/>
    </location>
</feature>
<dbReference type="RefSeq" id="XP_002430789.1">
    <property type="nucleotide sequence ID" value="XM_002430744.1"/>
</dbReference>
<evidence type="ECO:0000256" key="3">
    <source>
        <dbReference type="ARBA" id="ARBA00022989"/>
    </source>
</evidence>
<dbReference type="FunFam" id="1.20.1740.10:FF:000010">
    <property type="entry name" value="probable cationic amino acid transporter"/>
    <property type="match status" value="1"/>
</dbReference>
<dbReference type="GeneID" id="8236240"/>
<keyword evidence="10" id="KW-1185">Reference proteome</keyword>
<dbReference type="Pfam" id="PF13520">
    <property type="entry name" value="AA_permease_2"/>
    <property type="match status" value="1"/>
</dbReference>
<evidence type="ECO:0000313" key="9">
    <source>
        <dbReference type="EnsemblMetazoa" id="PHUM499080-PA"/>
    </source>
</evidence>
<feature type="transmembrane region" description="Helical" evidence="6">
    <location>
        <begin position="110"/>
        <end position="127"/>
    </location>
</feature>
<dbReference type="PANTHER" id="PTHR43243:SF17">
    <property type="entry name" value="CATIONIC AMINO ACID TRANSPORTER-RELATED"/>
    <property type="match status" value="1"/>
</dbReference>
<feature type="transmembrane region" description="Helical" evidence="6">
    <location>
        <begin position="664"/>
        <end position="682"/>
    </location>
</feature>
<evidence type="ECO:0000256" key="4">
    <source>
        <dbReference type="ARBA" id="ARBA00023136"/>
    </source>
</evidence>
<protein>
    <submittedName>
        <fullName evidence="8 9">Cationic amino acid transporter, putative</fullName>
    </submittedName>
</protein>
<evidence type="ECO:0000313" key="8">
    <source>
        <dbReference type="EMBL" id="EEB18051.1"/>
    </source>
</evidence>
<feature type="transmembrane region" description="Helical" evidence="6">
    <location>
        <begin position="272"/>
        <end position="296"/>
    </location>
</feature>
<evidence type="ECO:0000259" key="7">
    <source>
        <dbReference type="Pfam" id="PF13906"/>
    </source>
</evidence>
<dbReference type="OMA" id="GFVMYFY"/>
<evidence type="ECO:0000256" key="5">
    <source>
        <dbReference type="SAM" id="MobiDB-lite"/>
    </source>
</evidence>
<feature type="compositionally biased region" description="Polar residues" evidence="5">
    <location>
        <begin position="739"/>
        <end position="748"/>
    </location>
</feature>
<feature type="transmembrane region" description="Helical" evidence="6">
    <location>
        <begin position="362"/>
        <end position="386"/>
    </location>
</feature>
<dbReference type="KEGG" id="phu:Phum_PHUM499080"/>
<feature type="transmembrane region" description="Helical" evidence="6">
    <location>
        <begin position="232"/>
        <end position="251"/>
    </location>
</feature>
<feature type="transmembrane region" description="Helical" evidence="6">
    <location>
        <begin position="48"/>
        <end position="69"/>
    </location>
</feature>
<evidence type="ECO:0000256" key="1">
    <source>
        <dbReference type="ARBA" id="ARBA00004141"/>
    </source>
</evidence>
<evidence type="ECO:0000256" key="2">
    <source>
        <dbReference type="ARBA" id="ARBA00022692"/>
    </source>
</evidence>
<dbReference type="OrthoDB" id="3900342at2759"/>
<dbReference type="Proteomes" id="UP000009046">
    <property type="component" value="Unassembled WGS sequence"/>
</dbReference>
<reference evidence="8" key="2">
    <citation type="submission" date="2007-04" db="EMBL/GenBank/DDBJ databases">
        <title>The genome of the human body louse.</title>
        <authorList>
            <consortium name="The Human Body Louse Genome Consortium"/>
            <person name="Kirkness E."/>
            <person name="Walenz B."/>
            <person name="Hass B."/>
            <person name="Bruggner R."/>
            <person name="Strausberg R."/>
        </authorList>
    </citation>
    <scope>NUCLEOTIDE SEQUENCE</scope>
    <source>
        <strain evidence="8">USDA</strain>
    </source>
</reference>
<dbReference type="HOGENOM" id="CLU_007946_15_7_1"/>
<dbReference type="Pfam" id="PF13906">
    <property type="entry name" value="AA_permease_C"/>
    <property type="match status" value="1"/>
</dbReference>
<dbReference type="PANTHER" id="PTHR43243">
    <property type="entry name" value="INNER MEMBRANE TRANSPORTER YGJI-RELATED"/>
    <property type="match status" value="1"/>
</dbReference>
<sequence>MIRWKVYEKVDKLKGEEEEEGKKFFFYIQIKDEEEEDGGDKCLSTLDLTSLGVGSCVGTGMYLVAGMVAKNYAGPGVIFSFIIAAVASIFSGACYAEFGVRVPHTTGSAYMYSYVTVGEFIAFVIGWNMILEYLIGTAACSCALSACLNALTNGKISNATAETFGTMFGHPPDFLSFIITILMMIIMAAGVKKSLIFNNILNAINLAVWVFVMTAGLFYVDGENWSEHKGFLPYGWSGVFTGAATCFYAFIGFDIIATTGEEAQNPKKSIPYAIVSSLIIILIAYVTSSMMLTLIVPYEEVDPDSALVEMFGQVGAYNSKYIVAVGALAGLTVSMFGSMFPMPRIVYAMAQDGLIFKQLSHIWFLTGTPAFATLVSGLSAAVAALFLKLEILVEMMSIGTLLAYTLVSTCVLILRYQPHSTNLIELLPESLRTPVKGSPTKETMSNGQVVFGNKLHPDELRSALEGASSPLPTSYSPTPSDISRQRVMVRRVTRSSPDSDDTYPGDDEEFGMKDDQFLVSDRSENKFYGSLPGAASCNTGSMGPALGNLGRRFQALTYLCPAIFPWVDTGPATTESGMFVIKMVAILYLLIFIFDLIIVAGLENMNWATTFFLFVFLIGIIGVLLIISRKPQNKKTLMFMTPGLPFVPAIAVTVNIYLIFKLSILTLVRFTIWMIVGLLVYFKYGIKNSTLETEVEESSEPECPQNIELTIPKTDEYRGGVFAPPSPTQQQQTTTQQQSGQDYNTSRSGLFVSDPLAFPTWDD</sequence>
<dbReference type="EnsemblMetazoa" id="PHUM499080-RA">
    <property type="protein sequence ID" value="PHUM499080-PA"/>
    <property type="gene ID" value="PHUM499080"/>
</dbReference>
<dbReference type="GO" id="GO:0005886">
    <property type="term" value="C:plasma membrane"/>
    <property type="evidence" value="ECO:0007669"/>
    <property type="project" value="TreeGrafter"/>
</dbReference>
<gene>
    <name evidence="9" type="primary">8236240</name>
    <name evidence="8" type="ORF">Phum_PHUM499080</name>
</gene>
<dbReference type="VEuPathDB" id="VectorBase:PHUM499080"/>
<feature type="compositionally biased region" description="Acidic residues" evidence="5">
    <location>
        <begin position="498"/>
        <end position="509"/>
    </location>
</feature>
<feature type="domain" description="Cationic amino acid transporter C-terminal" evidence="7">
    <location>
        <begin position="639"/>
        <end position="689"/>
    </location>
</feature>
<feature type="region of interest" description="Disordered" evidence="5">
    <location>
        <begin position="491"/>
        <end position="510"/>
    </location>
</feature>
<reference evidence="9" key="3">
    <citation type="submission" date="2021-02" db="UniProtKB">
        <authorList>
            <consortium name="EnsemblMetazoa"/>
        </authorList>
    </citation>
    <scope>IDENTIFICATION</scope>
    <source>
        <strain evidence="9">USDA</strain>
    </source>
</reference>
<feature type="transmembrane region" description="Helical" evidence="6">
    <location>
        <begin position="203"/>
        <end position="220"/>
    </location>
</feature>
<feature type="transmembrane region" description="Helical" evidence="6">
    <location>
        <begin position="607"/>
        <end position="627"/>
    </location>
</feature>
<dbReference type="FunCoup" id="E0VXE5">
    <property type="interactions" value="225"/>
</dbReference>
<evidence type="ECO:0000256" key="6">
    <source>
        <dbReference type="SAM" id="Phobius"/>
    </source>
</evidence>
<comment type="subcellular location">
    <subcellularLocation>
        <location evidence="1">Membrane</location>
        <topology evidence="1">Multi-pass membrane protein</topology>
    </subcellularLocation>
</comment>
<dbReference type="EMBL" id="DS235830">
    <property type="protein sequence ID" value="EEB18051.1"/>
    <property type="molecule type" value="Genomic_DNA"/>
</dbReference>
<dbReference type="InParanoid" id="E0VXE5"/>
<dbReference type="eggNOG" id="KOG1286">
    <property type="taxonomic scope" value="Eukaryota"/>
</dbReference>
<dbReference type="CTD" id="8236240"/>
<dbReference type="InterPro" id="IPR002293">
    <property type="entry name" value="AA/rel_permease1"/>
</dbReference>
<keyword evidence="4 6" id="KW-0472">Membrane</keyword>
<feature type="transmembrane region" description="Helical" evidence="6">
    <location>
        <begin position="174"/>
        <end position="191"/>
    </location>
</feature>
<proteinExistence type="predicted"/>
<feature type="transmembrane region" description="Helical" evidence="6">
    <location>
        <begin position="392"/>
        <end position="414"/>
    </location>
</feature>
<feature type="compositionally biased region" description="Low complexity" evidence="5">
    <location>
        <begin position="728"/>
        <end position="738"/>
    </location>
</feature>
<dbReference type="InterPro" id="IPR029485">
    <property type="entry name" value="CAT_C"/>
</dbReference>
<keyword evidence="2 6" id="KW-0812">Transmembrane</keyword>